<dbReference type="GO" id="GO:0044010">
    <property type="term" value="P:single-species biofilm formation"/>
    <property type="evidence" value="ECO:0007669"/>
    <property type="project" value="TreeGrafter"/>
</dbReference>
<dbReference type="InterPro" id="IPR001173">
    <property type="entry name" value="Glyco_trans_2-like"/>
</dbReference>
<name>H2CD51_9LEPT</name>
<dbReference type="EMBL" id="JH597773">
    <property type="protein sequence ID" value="EHQ07527.1"/>
    <property type="molecule type" value="Genomic_DNA"/>
</dbReference>
<dbReference type="InterPro" id="IPR050834">
    <property type="entry name" value="Glycosyltransf_2"/>
</dbReference>
<dbReference type="GO" id="GO:0016740">
    <property type="term" value="F:transferase activity"/>
    <property type="evidence" value="ECO:0007669"/>
    <property type="project" value="UniProtKB-KW"/>
</dbReference>
<dbReference type="InterPro" id="IPR029044">
    <property type="entry name" value="Nucleotide-diphossugar_trans"/>
</dbReference>
<gene>
    <name evidence="2" type="ORF">Lepil_2858</name>
</gene>
<evidence type="ECO:0000313" key="2">
    <source>
        <dbReference type="EMBL" id="EHQ07527.1"/>
    </source>
</evidence>
<feature type="domain" description="Glycosyltransferase 2-like" evidence="1">
    <location>
        <begin position="5"/>
        <end position="140"/>
    </location>
</feature>
<evidence type="ECO:0000259" key="1">
    <source>
        <dbReference type="Pfam" id="PF00535"/>
    </source>
</evidence>
<keyword evidence="3" id="KW-1185">Reference proteome</keyword>
<accession>H2CD51</accession>
<evidence type="ECO:0000313" key="3">
    <source>
        <dbReference type="Proteomes" id="UP000005737"/>
    </source>
</evidence>
<proteinExistence type="predicted"/>
<dbReference type="Pfam" id="PF00535">
    <property type="entry name" value="Glycos_transf_2"/>
    <property type="match status" value="1"/>
</dbReference>
<dbReference type="PANTHER" id="PTHR43685">
    <property type="entry name" value="GLYCOSYLTRANSFERASE"/>
    <property type="match status" value="1"/>
</dbReference>
<keyword evidence="2" id="KW-0808">Transferase</keyword>
<organism evidence="2 3">
    <name type="scientific">Leptonema illini DSM 21528</name>
    <dbReference type="NCBI Taxonomy" id="929563"/>
    <lineage>
        <taxon>Bacteria</taxon>
        <taxon>Pseudomonadati</taxon>
        <taxon>Spirochaetota</taxon>
        <taxon>Spirochaetia</taxon>
        <taxon>Leptospirales</taxon>
        <taxon>Leptospiraceae</taxon>
        <taxon>Leptonema</taxon>
    </lineage>
</organism>
<dbReference type="PANTHER" id="PTHR43685:SF2">
    <property type="entry name" value="GLYCOSYLTRANSFERASE 2-LIKE DOMAIN-CONTAINING PROTEIN"/>
    <property type="match status" value="1"/>
</dbReference>
<dbReference type="SUPFAM" id="SSF53448">
    <property type="entry name" value="Nucleotide-diphospho-sugar transferases"/>
    <property type="match status" value="1"/>
</dbReference>
<dbReference type="AlphaFoldDB" id="H2CD51"/>
<sequence>MPEVSVVIPCYNQGSYIHDALESVWSQTYPDYEIIVINDGSTEPETNAILKELSGPKLRVIHTENQGLAEARNTGIREATGRYILPLDADDRIGRRYMELAVELLDSDPDLGIVYCLAEKFGEDEGPWILKEFSIKQMMDHNVIFCTSFFRRVDWESVGGFKRDMKYGLEDYDFWLSILGLGRKVKRIDEVLFFYRIRTGSMVRSMTPLQLRYLFGRTYERNQLFFLSHPKETAALLKEKRINEICPSSISILFCFDSQGGFQYFDKPIENTGEPFVIAYSFSQPIECARLRWDPVSNIFSRVRVDSILITFTSGKRVMLHQTDLLHNGKLLAETGYVQFLTLDPQFEINESGEVNSVEIRGQWEHIPLEAVAPMLDAVVNPWYGRTTSILYWSSDQTFSEDRAIRKPVRLDGKGGFLFRFTPGAGTRFLRWDPVSGILCRVKLVNVAVTDDSGAVRSIPVDQISHNGTSRTEDGWVDFWTAFPQFYFHFDGVIVAVEIRGEWAPLRSSEREHLYVVLRRLSTAVDRYLRLTGNSRFGRFLRFLRRSLIGR</sequence>
<dbReference type="CDD" id="cd00761">
    <property type="entry name" value="Glyco_tranf_GTA_type"/>
    <property type="match status" value="1"/>
</dbReference>
<dbReference type="HOGENOM" id="CLU_494167_0_0_12"/>
<dbReference type="Proteomes" id="UP000005737">
    <property type="component" value="Unassembled WGS sequence"/>
</dbReference>
<reference evidence="2 3" key="1">
    <citation type="submission" date="2011-10" db="EMBL/GenBank/DDBJ databases">
        <title>The Improved High-Quality Draft genome of Leptonema illini DSM 21528.</title>
        <authorList>
            <consortium name="US DOE Joint Genome Institute (JGI-PGF)"/>
            <person name="Lucas S."/>
            <person name="Copeland A."/>
            <person name="Lapidus A."/>
            <person name="Glavina del Rio T."/>
            <person name="Dalin E."/>
            <person name="Tice H."/>
            <person name="Bruce D."/>
            <person name="Goodwin L."/>
            <person name="Pitluck S."/>
            <person name="Peters L."/>
            <person name="Mikhailova N."/>
            <person name="Held B."/>
            <person name="Kyrpides N."/>
            <person name="Mavromatis K."/>
            <person name="Ivanova N."/>
            <person name="Markowitz V."/>
            <person name="Cheng J.-F."/>
            <person name="Hugenholtz P."/>
            <person name="Woyke T."/>
            <person name="Wu D."/>
            <person name="Gronow S."/>
            <person name="Wellnitz S."/>
            <person name="Brambilla E.-M."/>
            <person name="Klenk H.-P."/>
            <person name="Eisen J.A."/>
        </authorList>
    </citation>
    <scope>NUCLEOTIDE SEQUENCE [LARGE SCALE GENOMIC DNA]</scope>
    <source>
        <strain evidence="2 3">DSM 21528</strain>
    </source>
</reference>
<dbReference type="STRING" id="183.GCA_002009735_00641"/>
<dbReference type="Gene3D" id="3.90.550.10">
    <property type="entry name" value="Spore Coat Polysaccharide Biosynthesis Protein SpsA, Chain A"/>
    <property type="match status" value="1"/>
</dbReference>
<protein>
    <submittedName>
        <fullName evidence="2">Glycosyl transferase family 2</fullName>
    </submittedName>
</protein>